<sequence>YAADEEAFFADYAEA</sequence>
<accession>Q9S8M9</accession>
<name>Q9S8M9_RAPSA</name>
<reference key="1">
    <citation type="journal article" date="1994" name="Cell. Mol. Biol.">
        <title>Identification by 2D-page analysis of salt-stress induced proteins in radish (Raphanus sativus).</title>
        <authorList>
            <person name="Lopez F."/>
            <person name="Vansuyt G."/>
            <person name="Derancourt J."/>
            <person name="Fourcroy P."/>
            <person name="Casse-Delbart F."/>
        </authorList>
    </citation>
    <scope>PROTEIN SEQUENCE</scope>
</reference>
<protein>
    <submittedName>
        <fullName>Ascorbate peroxidase homolog</fullName>
    </submittedName>
</protein>
<organism>
    <name type="scientific">Raphanus sativus</name>
    <name type="common">Radish</name>
    <name type="synonym">Raphanus raphanistrum var. sativus</name>
    <dbReference type="NCBI Taxonomy" id="3726"/>
    <lineage>
        <taxon>Eukaryota</taxon>
        <taxon>Viridiplantae</taxon>
        <taxon>Streptophyta</taxon>
        <taxon>Embryophyta</taxon>
        <taxon>Tracheophyta</taxon>
        <taxon>Spermatophyta</taxon>
        <taxon>Magnoliopsida</taxon>
        <taxon>eudicotyledons</taxon>
        <taxon>Gunneridae</taxon>
        <taxon>Pentapetalae</taxon>
        <taxon>rosids</taxon>
        <taxon>malvids</taxon>
        <taxon>Brassicales</taxon>
        <taxon>Brassicaceae</taxon>
        <taxon>Brassiceae</taxon>
        <taxon>Raphanus</taxon>
    </lineage>
</organism>
<proteinExistence type="evidence at protein level"/>
<keyword id="KW-0903">Direct protein sequencing</keyword>